<dbReference type="AlphaFoldDB" id="A0A9P5Y3E9"/>
<proteinExistence type="predicted"/>
<dbReference type="PROSITE" id="PS50011">
    <property type="entry name" value="PROTEIN_KINASE_DOM"/>
    <property type="match status" value="1"/>
</dbReference>
<evidence type="ECO:0000313" key="3">
    <source>
        <dbReference type="Proteomes" id="UP000807353"/>
    </source>
</evidence>
<dbReference type="EMBL" id="MU150282">
    <property type="protein sequence ID" value="KAF9461562.1"/>
    <property type="molecule type" value="Genomic_DNA"/>
</dbReference>
<reference evidence="2" key="1">
    <citation type="submission" date="2020-11" db="EMBL/GenBank/DDBJ databases">
        <authorList>
            <consortium name="DOE Joint Genome Institute"/>
            <person name="Ahrendt S."/>
            <person name="Riley R."/>
            <person name="Andreopoulos W."/>
            <person name="Labutti K."/>
            <person name="Pangilinan J."/>
            <person name="Ruiz-Duenas F.J."/>
            <person name="Barrasa J.M."/>
            <person name="Sanchez-Garcia M."/>
            <person name="Camarero S."/>
            <person name="Miyauchi S."/>
            <person name="Serrano A."/>
            <person name="Linde D."/>
            <person name="Babiker R."/>
            <person name="Drula E."/>
            <person name="Ayuso-Fernandez I."/>
            <person name="Pacheco R."/>
            <person name="Padilla G."/>
            <person name="Ferreira P."/>
            <person name="Barriuso J."/>
            <person name="Kellner H."/>
            <person name="Castanera R."/>
            <person name="Alfaro M."/>
            <person name="Ramirez L."/>
            <person name="Pisabarro A.G."/>
            <person name="Kuo A."/>
            <person name="Tritt A."/>
            <person name="Lipzen A."/>
            <person name="He G."/>
            <person name="Yan M."/>
            <person name="Ng V."/>
            <person name="Cullen D."/>
            <person name="Martin F."/>
            <person name="Rosso M.-N."/>
            <person name="Henrissat B."/>
            <person name="Hibbett D."/>
            <person name="Martinez A.T."/>
            <person name="Grigoriev I.V."/>
        </authorList>
    </citation>
    <scope>NUCLEOTIDE SEQUENCE</scope>
    <source>
        <strain evidence="2">CBS 247.69</strain>
    </source>
</reference>
<dbReference type="InterPro" id="IPR011009">
    <property type="entry name" value="Kinase-like_dom_sf"/>
</dbReference>
<dbReference type="SUPFAM" id="SSF56112">
    <property type="entry name" value="Protein kinase-like (PK-like)"/>
    <property type="match status" value="1"/>
</dbReference>
<dbReference type="GO" id="GO:0005524">
    <property type="term" value="F:ATP binding"/>
    <property type="evidence" value="ECO:0007669"/>
    <property type="project" value="InterPro"/>
</dbReference>
<organism evidence="2 3">
    <name type="scientific">Collybia nuda</name>
    <dbReference type="NCBI Taxonomy" id="64659"/>
    <lineage>
        <taxon>Eukaryota</taxon>
        <taxon>Fungi</taxon>
        <taxon>Dikarya</taxon>
        <taxon>Basidiomycota</taxon>
        <taxon>Agaricomycotina</taxon>
        <taxon>Agaricomycetes</taxon>
        <taxon>Agaricomycetidae</taxon>
        <taxon>Agaricales</taxon>
        <taxon>Tricholomatineae</taxon>
        <taxon>Clitocybaceae</taxon>
        <taxon>Collybia</taxon>
    </lineage>
</organism>
<accession>A0A9P5Y3E9</accession>
<dbReference type="InterPro" id="IPR000719">
    <property type="entry name" value="Prot_kinase_dom"/>
</dbReference>
<comment type="caution">
    <text evidence="2">The sequence shown here is derived from an EMBL/GenBank/DDBJ whole genome shotgun (WGS) entry which is preliminary data.</text>
</comment>
<feature type="domain" description="Protein kinase" evidence="1">
    <location>
        <begin position="1"/>
        <end position="89"/>
    </location>
</feature>
<feature type="non-terminal residue" evidence="2">
    <location>
        <position position="89"/>
    </location>
</feature>
<evidence type="ECO:0000259" key="1">
    <source>
        <dbReference type="PROSITE" id="PS50011"/>
    </source>
</evidence>
<dbReference type="Pfam" id="PF17667">
    <property type="entry name" value="Pkinase_fungal"/>
    <property type="match status" value="1"/>
</dbReference>
<dbReference type="GO" id="GO:0004672">
    <property type="term" value="F:protein kinase activity"/>
    <property type="evidence" value="ECO:0007669"/>
    <property type="project" value="InterPro"/>
</dbReference>
<dbReference type="InterPro" id="IPR040976">
    <property type="entry name" value="Pkinase_fungal"/>
</dbReference>
<protein>
    <recommendedName>
        <fullName evidence="1">Protein kinase domain-containing protein</fullName>
    </recommendedName>
</protein>
<dbReference type="Gene3D" id="1.10.510.10">
    <property type="entry name" value="Transferase(Phosphotransferase) domain 1"/>
    <property type="match status" value="1"/>
</dbReference>
<gene>
    <name evidence="2" type="ORF">BDZ94DRAFT_1136602</name>
</gene>
<sequence length="89" mass="10519">HFHLWAEGIEHRDISLGNLMWDYRKEKGVLADFDLAAFWDTPDKRGGERTGTVPYMAIDLLGEEYSNGKKERLYRHDVEAFFWVLVWVC</sequence>
<keyword evidence="3" id="KW-1185">Reference proteome</keyword>
<dbReference type="PANTHER" id="PTHR38248:SF2">
    <property type="entry name" value="FUNK1 11"/>
    <property type="match status" value="1"/>
</dbReference>
<dbReference type="OrthoDB" id="5569250at2759"/>
<dbReference type="Proteomes" id="UP000807353">
    <property type="component" value="Unassembled WGS sequence"/>
</dbReference>
<evidence type="ECO:0000313" key="2">
    <source>
        <dbReference type="EMBL" id="KAF9461562.1"/>
    </source>
</evidence>
<name>A0A9P5Y3E9_9AGAR</name>
<dbReference type="PANTHER" id="PTHR38248">
    <property type="entry name" value="FUNK1 6"/>
    <property type="match status" value="1"/>
</dbReference>
<feature type="non-terminal residue" evidence="2">
    <location>
        <position position="1"/>
    </location>
</feature>